<evidence type="ECO:0000313" key="13">
    <source>
        <dbReference type="EMBL" id="MBB5329768.1"/>
    </source>
</evidence>
<evidence type="ECO:0000259" key="12">
    <source>
        <dbReference type="PROSITE" id="PS52015"/>
    </source>
</evidence>
<comment type="caution">
    <text evidence="13">The sequence shown here is derived from an EMBL/GenBank/DDBJ whole genome shotgun (WGS) entry which is preliminary data.</text>
</comment>
<evidence type="ECO:0000256" key="5">
    <source>
        <dbReference type="ARBA" id="ARBA00022519"/>
    </source>
</evidence>
<dbReference type="InterPro" id="IPR051045">
    <property type="entry name" value="TonB-dependent_transducer"/>
</dbReference>
<organism evidence="13 14">
    <name type="scientific">Tunturiibacter gelidiferens</name>
    <dbReference type="NCBI Taxonomy" id="3069689"/>
    <lineage>
        <taxon>Bacteria</taxon>
        <taxon>Pseudomonadati</taxon>
        <taxon>Acidobacteriota</taxon>
        <taxon>Terriglobia</taxon>
        <taxon>Terriglobales</taxon>
        <taxon>Acidobacteriaceae</taxon>
        <taxon>Tunturiibacter</taxon>
    </lineage>
</organism>
<protein>
    <submittedName>
        <fullName evidence="13">TonB family protein</fullName>
    </submittedName>
</protein>
<reference evidence="13 14" key="1">
    <citation type="submission" date="2020-08" db="EMBL/GenBank/DDBJ databases">
        <title>Genomic Encyclopedia of Type Strains, Phase IV (KMG-V): Genome sequencing to study the core and pangenomes of soil and plant-associated prokaryotes.</title>
        <authorList>
            <person name="Whitman W."/>
        </authorList>
    </citation>
    <scope>NUCLEOTIDE SEQUENCE [LARGE SCALE GENOMIC DNA]</scope>
    <source>
        <strain evidence="13 14">X5P2</strain>
    </source>
</reference>
<dbReference type="InterPro" id="IPR006260">
    <property type="entry name" value="TonB/TolA_C"/>
</dbReference>
<feature type="signal peptide" evidence="11">
    <location>
        <begin position="1"/>
        <end position="21"/>
    </location>
</feature>
<dbReference type="AlphaFoldDB" id="A0A9X0U4V6"/>
<dbReference type="RefSeq" id="WP_183978537.1">
    <property type="nucleotide sequence ID" value="NZ_JACHEB010000007.1"/>
</dbReference>
<comment type="similarity">
    <text evidence="2">Belongs to the TonB family.</text>
</comment>
<dbReference type="EMBL" id="JACHEB010000007">
    <property type="protein sequence ID" value="MBB5329768.1"/>
    <property type="molecule type" value="Genomic_DNA"/>
</dbReference>
<gene>
    <name evidence="13" type="ORF">HDF14_003390</name>
</gene>
<dbReference type="GO" id="GO:0055085">
    <property type="term" value="P:transmembrane transport"/>
    <property type="evidence" value="ECO:0007669"/>
    <property type="project" value="InterPro"/>
</dbReference>
<evidence type="ECO:0000256" key="3">
    <source>
        <dbReference type="ARBA" id="ARBA00022448"/>
    </source>
</evidence>
<dbReference type="Gene3D" id="3.30.1150.10">
    <property type="match status" value="1"/>
</dbReference>
<feature type="region of interest" description="Disordered" evidence="10">
    <location>
        <begin position="27"/>
        <end position="46"/>
    </location>
</feature>
<evidence type="ECO:0000256" key="7">
    <source>
        <dbReference type="ARBA" id="ARBA00022927"/>
    </source>
</evidence>
<evidence type="ECO:0000256" key="10">
    <source>
        <dbReference type="SAM" id="MobiDB-lite"/>
    </source>
</evidence>
<keyword evidence="14" id="KW-1185">Reference proteome</keyword>
<evidence type="ECO:0000256" key="4">
    <source>
        <dbReference type="ARBA" id="ARBA00022475"/>
    </source>
</evidence>
<keyword evidence="5" id="KW-0997">Cell inner membrane</keyword>
<evidence type="ECO:0000256" key="9">
    <source>
        <dbReference type="ARBA" id="ARBA00023136"/>
    </source>
</evidence>
<proteinExistence type="inferred from homology"/>
<evidence type="ECO:0000313" key="14">
    <source>
        <dbReference type="Proteomes" id="UP000535182"/>
    </source>
</evidence>
<dbReference type="Proteomes" id="UP000535182">
    <property type="component" value="Unassembled WGS sequence"/>
</dbReference>
<evidence type="ECO:0000256" key="2">
    <source>
        <dbReference type="ARBA" id="ARBA00006555"/>
    </source>
</evidence>
<dbReference type="GO" id="GO:0005886">
    <property type="term" value="C:plasma membrane"/>
    <property type="evidence" value="ECO:0007669"/>
    <property type="project" value="UniProtKB-SubCell"/>
</dbReference>
<keyword evidence="4" id="KW-1003">Cell membrane</keyword>
<evidence type="ECO:0000256" key="1">
    <source>
        <dbReference type="ARBA" id="ARBA00004383"/>
    </source>
</evidence>
<dbReference type="GO" id="GO:0015031">
    <property type="term" value="P:protein transport"/>
    <property type="evidence" value="ECO:0007669"/>
    <property type="project" value="UniProtKB-KW"/>
</dbReference>
<keyword evidence="11" id="KW-0732">Signal</keyword>
<keyword evidence="8" id="KW-1133">Transmembrane helix</keyword>
<evidence type="ECO:0000256" key="8">
    <source>
        <dbReference type="ARBA" id="ARBA00022989"/>
    </source>
</evidence>
<accession>A0A9X0U4V6</accession>
<keyword evidence="6" id="KW-0812">Transmembrane</keyword>
<evidence type="ECO:0000256" key="11">
    <source>
        <dbReference type="SAM" id="SignalP"/>
    </source>
</evidence>
<dbReference type="Pfam" id="PF03544">
    <property type="entry name" value="TonB_C"/>
    <property type="match status" value="1"/>
</dbReference>
<sequence length="142" mass="15017">MKILSSTVFAIGLLFCLSSIAQTPDQKAQTSSGQNAPAPAAVPPTSVDDKLAKEHLIKRVDAPYPPMATAAHVSGVVVLRVEIDTTGAVTKLVVISGPEMLRSAAVNAVKQYSYKPFLIEGVPSTVRTAVQVKFEPFHSKSS</sequence>
<dbReference type="InterPro" id="IPR037682">
    <property type="entry name" value="TonB_C"/>
</dbReference>
<dbReference type="PROSITE" id="PS52015">
    <property type="entry name" value="TONB_CTD"/>
    <property type="match status" value="1"/>
</dbReference>
<feature type="chain" id="PRO_5040852112" evidence="11">
    <location>
        <begin position="22"/>
        <end position="142"/>
    </location>
</feature>
<keyword evidence="3" id="KW-0813">Transport</keyword>
<dbReference type="PANTHER" id="PTHR33446">
    <property type="entry name" value="PROTEIN TONB-RELATED"/>
    <property type="match status" value="1"/>
</dbReference>
<dbReference type="NCBIfam" id="TIGR01352">
    <property type="entry name" value="tonB_Cterm"/>
    <property type="match status" value="1"/>
</dbReference>
<feature type="domain" description="TonB C-terminal" evidence="12">
    <location>
        <begin position="49"/>
        <end position="142"/>
    </location>
</feature>
<keyword evidence="7" id="KW-0653">Protein transport</keyword>
<name>A0A9X0U4V6_9BACT</name>
<evidence type="ECO:0000256" key="6">
    <source>
        <dbReference type="ARBA" id="ARBA00022692"/>
    </source>
</evidence>
<dbReference type="SUPFAM" id="SSF74653">
    <property type="entry name" value="TolA/TonB C-terminal domain"/>
    <property type="match status" value="1"/>
</dbReference>
<comment type="subcellular location">
    <subcellularLocation>
        <location evidence="1">Cell inner membrane</location>
        <topology evidence="1">Single-pass membrane protein</topology>
        <orientation evidence="1">Periplasmic side</orientation>
    </subcellularLocation>
</comment>
<keyword evidence="9" id="KW-0472">Membrane</keyword>